<organism evidence="4 5">
    <name type="scientific">Yersinia intermedia</name>
    <dbReference type="NCBI Taxonomy" id="631"/>
    <lineage>
        <taxon>Bacteria</taxon>
        <taxon>Pseudomonadati</taxon>
        <taxon>Pseudomonadota</taxon>
        <taxon>Gammaproteobacteria</taxon>
        <taxon>Enterobacterales</taxon>
        <taxon>Yersiniaceae</taxon>
        <taxon>Yersinia</taxon>
    </lineage>
</organism>
<feature type="domain" description="Pilus assembly protein E-set like" evidence="3">
    <location>
        <begin position="267"/>
        <end position="329"/>
    </location>
</feature>
<reference evidence="5" key="1">
    <citation type="submission" date="2015-03" db="EMBL/GenBank/DDBJ databases">
        <authorList>
            <consortium name="Pathogen Informatics"/>
        </authorList>
    </citation>
    <scope>NUCLEOTIDE SEQUENCE [LARGE SCALE GENOMIC DNA]</scope>
    <source>
        <strain evidence="5">R148</strain>
    </source>
</reference>
<proteinExistence type="predicted"/>
<feature type="compositionally biased region" description="Polar residues" evidence="1">
    <location>
        <begin position="556"/>
        <end position="574"/>
    </location>
</feature>
<accession>A0A0H5MG50</accession>
<feature type="region of interest" description="Disordered" evidence="1">
    <location>
        <begin position="556"/>
        <end position="585"/>
    </location>
</feature>
<evidence type="ECO:0000256" key="2">
    <source>
        <dbReference type="SAM" id="SignalP"/>
    </source>
</evidence>
<feature type="signal peptide" evidence="2">
    <location>
        <begin position="1"/>
        <end position="23"/>
    </location>
</feature>
<dbReference type="EMBL" id="CWJI01000010">
    <property type="protein sequence ID" value="CRY56021.1"/>
    <property type="molecule type" value="Genomic_DNA"/>
</dbReference>
<dbReference type="InterPro" id="IPR032636">
    <property type="entry name" value="Pilus_assem_E-set-like_dom"/>
</dbReference>
<dbReference type="AlphaFoldDB" id="A0A0H5MG50"/>
<feature type="chain" id="PRO_5005220617" evidence="2">
    <location>
        <begin position="24"/>
        <end position="779"/>
    </location>
</feature>
<evidence type="ECO:0000313" key="4">
    <source>
        <dbReference type="EMBL" id="CRY56021.1"/>
    </source>
</evidence>
<keyword evidence="2" id="KW-0732">Signal</keyword>
<dbReference type="RefSeq" id="WP_072102566.1">
    <property type="nucleotide sequence ID" value="NZ_CWJI01000010.1"/>
</dbReference>
<dbReference type="Pfam" id="PF16967">
    <property type="entry name" value="TcfC"/>
    <property type="match status" value="1"/>
</dbReference>
<dbReference type="Proteomes" id="UP000043316">
    <property type="component" value="Unassembled WGS sequence"/>
</dbReference>
<name>A0A0H5MG50_YERIN</name>
<evidence type="ECO:0000313" key="5">
    <source>
        <dbReference type="Proteomes" id="UP000043316"/>
    </source>
</evidence>
<gene>
    <name evidence="4" type="ORF">ERS008476_03039</name>
</gene>
<evidence type="ECO:0000256" key="1">
    <source>
        <dbReference type="SAM" id="MobiDB-lite"/>
    </source>
</evidence>
<protein>
    <submittedName>
        <fullName evidence="4">Alpha-related fimbriae usher protein</fullName>
    </submittedName>
</protein>
<sequence length="779" mass="86972">MKNKTNKIIFSTVLFLILSPAHAEDITIEHLIPPGFSPVEEHNTLQLLGILDGKTLPAPIVYSEEMQQLAFDKKKYQLNKIDDKSTLLLSEILPQIPYLQCKTGCDYILSGHNIMLDKVNNVITINNNNNRYLMPSTTWGLVHNQSFDLRMTAKNYRAMSGRGQGYIGLPLQSYGFVNWFYNTTRSKNNYQQWNHPQYQHYTQKGIDSGYLQKNFKALYLRVGKQNNLDNSAGSINTLINPALNQFITLGSQSYLALDKPSIGSLVLYATAEGDYEFYRDNQLIRRIPAQLGRNEINYNQLPGGYYNVNIRLVGHTGRIVSQESQIISNISAQTHYGWFVTMGKSSTRNHQAPPYLVQFGRSMKIENLQTNISLLKDNAQHWAAEGNISRPWGFADLTITPSLGMMSGEKHGGGYLRLNGGNTTLGYFSVARYQTPDVSIYAPNYGSTSVSYSRRFGPTQLSYQFNQYQHNRQHRVQSSWDWRQPQFGLNLSLGIQKGSQWISLNSASGGRTNDYSVFLNTTLSLRQSSANINSAYAQQQLTTSASYQKEFTDSHGSSSFGIDGSTSRNSQSIGSFAHRTGSRGDVSARAGIDSKIANGGFSYNGMLAISPQGIALGRSSYSGSALLIETPELLGTPYSFQAEGHPITGGGLYAIPLPRYQDRYFIRTHNDRSDLDMHIQLPVNIVRAHPGQVFSSKADITLELLYNGFLKDVNGLPVTGVIQETGDNVHPNGLFSISSNTLLSNITVQNGSTLYRCDMRQQRDHVYRCDLAQSQQELP</sequence>
<evidence type="ECO:0000259" key="3">
    <source>
        <dbReference type="Pfam" id="PF16967"/>
    </source>
</evidence>